<evidence type="ECO:0000313" key="2">
    <source>
        <dbReference type="Proteomes" id="UP001246858"/>
    </source>
</evidence>
<organism evidence="1 2">
    <name type="scientific">Pedobacter africanus</name>
    <dbReference type="NCBI Taxonomy" id="151894"/>
    <lineage>
        <taxon>Bacteria</taxon>
        <taxon>Pseudomonadati</taxon>
        <taxon>Bacteroidota</taxon>
        <taxon>Sphingobacteriia</taxon>
        <taxon>Sphingobacteriales</taxon>
        <taxon>Sphingobacteriaceae</taxon>
        <taxon>Pedobacter</taxon>
    </lineage>
</organism>
<proteinExistence type="predicted"/>
<keyword evidence="2" id="KW-1185">Reference proteome</keyword>
<accession>A0ACC6KVP4</accession>
<dbReference type="Proteomes" id="UP001246858">
    <property type="component" value="Unassembled WGS sequence"/>
</dbReference>
<dbReference type="EMBL" id="JAVDTF010000001">
    <property type="protein sequence ID" value="MDR6783312.1"/>
    <property type="molecule type" value="Genomic_DNA"/>
</dbReference>
<gene>
    <name evidence="1" type="ORF">J2X78_001864</name>
</gene>
<protein>
    <submittedName>
        <fullName evidence="1">Transcriptional regulator with XRE-family HTH domain</fullName>
    </submittedName>
</protein>
<name>A0ACC6KVP4_9SPHI</name>
<evidence type="ECO:0000313" key="1">
    <source>
        <dbReference type="EMBL" id="MDR6783312.1"/>
    </source>
</evidence>
<sequence>MELQFMKHTPGEKLTMLRQKARRSKAETAGLLNLTLHVYVALEEDFLYPSDMMFHKIAKLYGITYDQLLAVGEPP</sequence>
<reference evidence="1" key="1">
    <citation type="submission" date="2023-07" db="EMBL/GenBank/DDBJ databases">
        <title>Sorghum-associated microbial communities from plants grown in Nebraska, USA.</title>
        <authorList>
            <person name="Schachtman D."/>
        </authorList>
    </citation>
    <scope>NUCLEOTIDE SEQUENCE</scope>
    <source>
        <strain evidence="1">2697</strain>
    </source>
</reference>
<comment type="caution">
    <text evidence="1">The sequence shown here is derived from an EMBL/GenBank/DDBJ whole genome shotgun (WGS) entry which is preliminary data.</text>
</comment>